<dbReference type="EMBL" id="JAAONZ010000007">
    <property type="protein sequence ID" value="NHO66054.1"/>
    <property type="molecule type" value="Genomic_DNA"/>
</dbReference>
<dbReference type="Proteomes" id="UP000787472">
    <property type="component" value="Unassembled WGS sequence"/>
</dbReference>
<dbReference type="Gene3D" id="3.90.1300.10">
    <property type="entry name" value="Amidase signature (AS) domain"/>
    <property type="match status" value="1"/>
</dbReference>
<dbReference type="InterPro" id="IPR023631">
    <property type="entry name" value="Amidase_dom"/>
</dbReference>
<feature type="domain" description="Amidase" evidence="2">
    <location>
        <begin position="63"/>
        <end position="488"/>
    </location>
</feature>
<proteinExistence type="inferred from homology"/>
<sequence>MSEINRRQLLKQSLTVPLSLGAAGLSSPLLAAKTGALSFEEYRRYDALGLAELVRQREVSSGELLRTATQLAAALNPTLNCVVERFDDRAETAIESGLNDGLFTGVPFLLKDLGMALKGTVTTNGSRFFETARPDYTSTIVQRYQQAGLVIFGKTASPEFGGTATTESILFGDTHNPWDLSRTSGGSSGGAAVAVAAGILPMANATDGGGSIRIPASCCGLFGLKPSRGRTPHGPVQLSSTLSVIHGLSRSVRDSAALLDVTWGAEPGQTLIAPRPKNHFYQATQTEPGALRIGLIRTPLTHSPVDPECHKAAHQAAKLCESLGHNVDEVDLPVDPRKFFGAFGIVMAAGLVDRIQQRELQLGREVTEQDLEPITWLHYQGAKQKTAEQLFHAQQALEQISRDVAQLQRDYDVLLSPTLATPPVKLGKLSLNQDNASYEREAINASAFTMLYNATGQPAMSVPLHWTESGLPVGVMFAGRYGEEYTLLQLAARLEKAQPWFDRVPDVSGFFS</sequence>
<accession>A0A9E5MK57</accession>
<evidence type="ECO:0000313" key="3">
    <source>
        <dbReference type="EMBL" id="NHO66054.1"/>
    </source>
</evidence>
<gene>
    <name evidence="3" type="ORF">G8770_10910</name>
</gene>
<reference evidence="3" key="1">
    <citation type="submission" date="2020-03" db="EMBL/GenBank/DDBJ databases">
        <authorList>
            <person name="Guo F."/>
        </authorList>
    </citation>
    <scope>NUCLEOTIDE SEQUENCE</scope>
    <source>
        <strain evidence="3">JCM 30134</strain>
    </source>
</reference>
<comment type="similarity">
    <text evidence="1">Belongs to the amidase family.</text>
</comment>
<dbReference type="PROSITE" id="PS00571">
    <property type="entry name" value="AMIDASES"/>
    <property type="match status" value="1"/>
</dbReference>
<dbReference type="InterPro" id="IPR020556">
    <property type="entry name" value="Amidase_CS"/>
</dbReference>
<dbReference type="PANTHER" id="PTHR11895:SF7">
    <property type="entry name" value="GLUTAMYL-TRNA(GLN) AMIDOTRANSFERASE SUBUNIT A, MITOCHONDRIAL"/>
    <property type="match status" value="1"/>
</dbReference>
<organism evidence="3 4">
    <name type="scientific">Pseudomaricurvus hydrocarbonicus</name>
    <dbReference type="NCBI Taxonomy" id="1470433"/>
    <lineage>
        <taxon>Bacteria</taxon>
        <taxon>Pseudomonadati</taxon>
        <taxon>Pseudomonadota</taxon>
        <taxon>Gammaproteobacteria</taxon>
        <taxon>Cellvibrionales</taxon>
        <taxon>Cellvibrionaceae</taxon>
        <taxon>Pseudomaricurvus</taxon>
    </lineage>
</organism>
<dbReference type="InterPro" id="IPR006311">
    <property type="entry name" value="TAT_signal"/>
</dbReference>
<dbReference type="PROSITE" id="PS51318">
    <property type="entry name" value="TAT"/>
    <property type="match status" value="1"/>
</dbReference>
<dbReference type="SUPFAM" id="SSF75304">
    <property type="entry name" value="Amidase signature (AS) enzymes"/>
    <property type="match status" value="1"/>
</dbReference>
<evidence type="ECO:0000259" key="2">
    <source>
        <dbReference type="Pfam" id="PF01425"/>
    </source>
</evidence>
<dbReference type="InterPro" id="IPR000120">
    <property type="entry name" value="Amidase"/>
</dbReference>
<dbReference type="InterPro" id="IPR036928">
    <property type="entry name" value="AS_sf"/>
</dbReference>
<dbReference type="AlphaFoldDB" id="A0A9E5MK57"/>
<dbReference type="PANTHER" id="PTHR11895">
    <property type="entry name" value="TRANSAMIDASE"/>
    <property type="match status" value="1"/>
</dbReference>
<keyword evidence="4" id="KW-1185">Reference proteome</keyword>
<dbReference type="RefSeq" id="WP_167186185.1">
    <property type="nucleotide sequence ID" value="NZ_JAAONZ010000007.1"/>
</dbReference>
<name>A0A9E5MK57_9GAMM</name>
<evidence type="ECO:0000256" key="1">
    <source>
        <dbReference type="ARBA" id="ARBA00009199"/>
    </source>
</evidence>
<protein>
    <submittedName>
        <fullName evidence="3">Amidase</fullName>
    </submittedName>
</protein>
<dbReference type="GO" id="GO:0003824">
    <property type="term" value="F:catalytic activity"/>
    <property type="evidence" value="ECO:0007669"/>
    <property type="project" value="InterPro"/>
</dbReference>
<dbReference type="Pfam" id="PF01425">
    <property type="entry name" value="Amidase"/>
    <property type="match status" value="1"/>
</dbReference>
<comment type="caution">
    <text evidence="3">The sequence shown here is derived from an EMBL/GenBank/DDBJ whole genome shotgun (WGS) entry which is preliminary data.</text>
</comment>
<evidence type="ECO:0000313" key="4">
    <source>
        <dbReference type="Proteomes" id="UP000787472"/>
    </source>
</evidence>